<feature type="domain" description="Crinkler effector protein N-terminal" evidence="4">
    <location>
        <begin position="24"/>
        <end position="119"/>
    </location>
</feature>
<gene>
    <name evidence="5" type="ORF">EV702DRAFT_789503</name>
</gene>
<evidence type="ECO:0000313" key="6">
    <source>
        <dbReference type="Proteomes" id="UP000714275"/>
    </source>
</evidence>
<organism evidence="5 6">
    <name type="scientific">Suillus placidus</name>
    <dbReference type="NCBI Taxonomy" id="48579"/>
    <lineage>
        <taxon>Eukaryota</taxon>
        <taxon>Fungi</taxon>
        <taxon>Dikarya</taxon>
        <taxon>Basidiomycota</taxon>
        <taxon>Agaricomycotina</taxon>
        <taxon>Agaricomycetes</taxon>
        <taxon>Agaricomycetidae</taxon>
        <taxon>Boletales</taxon>
        <taxon>Suillineae</taxon>
        <taxon>Suillaceae</taxon>
        <taxon>Suillus</taxon>
    </lineage>
</organism>
<name>A0A9P6ZHP2_9AGAM</name>
<dbReference type="OrthoDB" id="4062651at2759"/>
<dbReference type="GO" id="GO:0043657">
    <property type="term" value="C:host cell"/>
    <property type="evidence" value="ECO:0007669"/>
    <property type="project" value="UniProtKB-SubCell"/>
</dbReference>
<protein>
    <recommendedName>
        <fullName evidence="4">Crinkler effector protein N-terminal domain-containing protein</fullName>
    </recommendedName>
</protein>
<evidence type="ECO:0000259" key="4">
    <source>
        <dbReference type="Pfam" id="PF20147"/>
    </source>
</evidence>
<dbReference type="InterPro" id="IPR011009">
    <property type="entry name" value="Kinase-like_dom_sf"/>
</dbReference>
<keyword evidence="3" id="KW-0964">Secreted</keyword>
<sequence length="609" mass="68747">MPEDEHLHIVIQGPPAVSSGPLHLKLNCFVLGDDPRRVFEIKIASTESVSALKKLIKDAKKQFDHVDADGLELRQVKINYDLHLLNPIGDEGVELKPLTELSEVFKDGVECECIHVVVRHPAVARYIPAVDRRFAYLKKGAGTPSAGAKPSAFSRKQDEQEYLCNRPCTAADPVPVTLLEPIFAEFVDDCQNHQPTACDNEFVRQLSENMSSFYSDELTRMSVFWQVLRDYGITFNTSIVNSTKCTAVGRLLSTNGKFMQVIVEGKNEIGSGDAEPFAEAMLYYRKFIEDSKIEMVRLRSVLPCIHIIVFGACIGFAGSIFTEKVQSDVLVSIIPLFWHSTDLHMQVMAAHTFGALKITIEKLTHLYSQPIPPLKPEDPSLGCPYPRSYTTSSGQIQEFSYDETQMLRDQLIFFGELVGDAAGRKICIKFVRHYSREAHDFCARKGHAPELIAYKPLAGGWNMVIMDALDIDNGRFAQRPGSYRPLSAMAVLDRQPLKEAITSLIQELHNYNDGYVHGELRDTNLFVRDNKDFMLLDFDWAGPIEKARYPMYVNRINIRRPDGAWDGEKIVAKHDLDMLEYIFHPEEDGREPAAKRRRLSTDEGLSMAI</sequence>
<keyword evidence="6" id="KW-1185">Reference proteome</keyword>
<reference evidence="5" key="1">
    <citation type="journal article" date="2020" name="New Phytol.">
        <title>Comparative genomics reveals dynamic genome evolution in host specialist ectomycorrhizal fungi.</title>
        <authorList>
            <person name="Lofgren L.A."/>
            <person name="Nguyen N.H."/>
            <person name="Vilgalys R."/>
            <person name="Ruytinx J."/>
            <person name="Liao H.L."/>
            <person name="Branco S."/>
            <person name="Kuo A."/>
            <person name="LaButti K."/>
            <person name="Lipzen A."/>
            <person name="Andreopoulos W."/>
            <person name="Pangilinan J."/>
            <person name="Riley R."/>
            <person name="Hundley H."/>
            <person name="Na H."/>
            <person name="Barry K."/>
            <person name="Grigoriev I.V."/>
            <person name="Stajich J.E."/>
            <person name="Kennedy P.G."/>
        </authorList>
    </citation>
    <scope>NUCLEOTIDE SEQUENCE</scope>
    <source>
        <strain evidence="5">DOB743</strain>
    </source>
</reference>
<comment type="caution">
    <text evidence="5">The sequence shown here is derived from an EMBL/GenBank/DDBJ whole genome shotgun (WGS) entry which is preliminary data.</text>
</comment>
<evidence type="ECO:0000256" key="2">
    <source>
        <dbReference type="ARBA" id="ARBA00004613"/>
    </source>
</evidence>
<evidence type="ECO:0000313" key="5">
    <source>
        <dbReference type="EMBL" id="KAG1766754.1"/>
    </source>
</evidence>
<dbReference type="AlphaFoldDB" id="A0A9P6ZHP2"/>
<evidence type="ECO:0000256" key="1">
    <source>
        <dbReference type="ARBA" id="ARBA00004340"/>
    </source>
</evidence>
<proteinExistence type="predicted"/>
<dbReference type="InterPro" id="IPR045379">
    <property type="entry name" value="Crinkler_N"/>
</dbReference>
<comment type="subcellular location">
    <subcellularLocation>
        <location evidence="1">Host cell</location>
    </subcellularLocation>
    <subcellularLocation>
        <location evidence="2">Secreted</location>
    </subcellularLocation>
</comment>
<accession>A0A9P6ZHP2</accession>
<dbReference type="SUPFAM" id="SSF56112">
    <property type="entry name" value="Protein kinase-like (PK-like)"/>
    <property type="match status" value="1"/>
</dbReference>
<dbReference type="Proteomes" id="UP000714275">
    <property type="component" value="Unassembled WGS sequence"/>
</dbReference>
<dbReference type="GO" id="GO:0005576">
    <property type="term" value="C:extracellular region"/>
    <property type="evidence" value="ECO:0007669"/>
    <property type="project" value="UniProtKB-SubCell"/>
</dbReference>
<dbReference type="Pfam" id="PF20147">
    <property type="entry name" value="Crinkler"/>
    <property type="match status" value="1"/>
</dbReference>
<dbReference type="EMBL" id="JABBWD010000093">
    <property type="protein sequence ID" value="KAG1766754.1"/>
    <property type="molecule type" value="Genomic_DNA"/>
</dbReference>
<evidence type="ECO:0000256" key="3">
    <source>
        <dbReference type="ARBA" id="ARBA00022525"/>
    </source>
</evidence>